<feature type="transmembrane region" description="Helical" evidence="1">
    <location>
        <begin position="6"/>
        <end position="24"/>
    </location>
</feature>
<keyword evidence="1" id="KW-1133">Transmembrane helix</keyword>
<feature type="non-terminal residue" evidence="2">
    <location>
        <position position="61"/>
    </location>
</feature>
<keyword evidence="1" id="KW-0812">Transmembrane</keyword>
<evidence type="ECO:0000256" key="1">
    <source>
        <dbReference type="SAM" id="Phobius"/>
    </source>
</evidence>
<protein>
    <submittedName>
        <fullName evidence="2">Uncharacterized protein</fullName>
    </submittedName>
</protein>
<proteinExistence type="predicted"/>
<dbReference type="AlphaFoldDB" id="A0A0B6Z6Z1"/>
<reference evidence="2" key="1">
    <citation type="submission" date="2014-12" db="EMBL/GenBank/DDBJ databases">
        <title>Insight into the proteome of Arion vulgaris.</title>
        <authorList>
            <person name="Aradska J."/>
            <person name="Bulat T."/>
            <person name="Smidak R."/>
            <person name="Sarate P."/>
            <person name="Gangsoo J."/>
            <person name="Sialana F."/>
            <person name="Bilban M."/>
            <person name="Lubec G."/>
        </authorList>
    </citation>
    <scope>NUCLEOTIDE SEQUENCE</scope>
    <source>
        <tissue evidence="2">Skin</tissue>
    </source>
</reference>
<gene>
    <name evidence="2" type="primary">ORF51566</name>
</gene>
<name>A0A0B6Z6Z1_9EUPU</name>
<sequence length="61" mass="6965">MSLKNVMANAVTAKLFMTGFFLYAHNRKKRFRLTGDRTWVSQSEIKILLVVTLYGGIQNVS</sequence>
<keyword evidence="1" id="KW-0472">Membrane</keyword>
<accession>A0A0B6Z6Z1</accession>
<evidence type="ECO:0000313" key="2">
    <source>
        <dbReference type="EMBL" id="CEK64379.1"/>
    </source>
</evidence>
<organism evidence="2">
    <name type="scientific">Arion vulgaris</name>
    <dbReference type="NCBI Taxonomy" id="1028688"/>
    <lineage>
        <taxon>Eukaryota</taxon>
        <taxon>Metazoa</taxon>
        <taxon>Spiralia</taxon>
        <taxon>Lophotrochozoa</taxon>
        <taxon>Mollusca</taxon>
        <taxon>Gastropoda</taxon>
        <taxon>Heterobranchia</taxon>
        <taxon>Euthyneura</taxon>
        <taxon>Panpulmonata</taxon>
        <taxon>Eupulmonata</taxon>
        <taxon>Stylommatophora</taxon>
        <taxon>Helicina</taxon>
        <taxon>Arionoidea</taxon>
        <taxon>Arionidae</taxon>
        <taxon>Arion</taxon>
    </lineage>
</organism>
<dbReference type="EMBL" id="HACG01017514">
    <property type="protein sequence ID" value="CEK64379.1"/>
    <property type="molecule type" value="Transcribed_RNA"/>
</dbReference>